<reference evidence="1" key="1">
    <citation type="submission" date="2021-04" db="EMBL/GenBank/DDBJ databases">
        <title>Ouciella asimina sp. nov., isolated from the surface seawater in the hydrothermal field of Okinawa Trough.</title>
        <authorList>
            <person name="Shuang W."/>
        </authorList>
    </citation>
    <scope>NUCLEOTIDE SEQUENCE</scope>
    <source>
        <strain evidence="1">LXI357</strain>
    </source>
</reference>
<accession>A0A8T4IKK7</accession>
<dbReference type="RefSeq" id="WP_284054889.1">
    <property type="nucleotide sequence ID" value="NZ_JAGRQC010000004.1"/>
</dbReference>
<protein>
    <submittedName>
        <fullName evidence="1">Winged helix-turn-helix transcriptional regulator</fullName>
    </submittedName>
</protein>
<proteinExistence type="predicted"/>
<dbReference type="SUPFAM" id="SSF46785">
    <property type="entry name" value="Winged helix' DNA-binding domain"/>
    <property type="match status" value="1"/>
</dbReference>
<comment type="caution">
    <text evidence="1">The sequence shown here is derived from an EMBL/GenBank/DDBJ whole genome shotgun (WGS) entry which is preliminary data.</text>
</comment>
<dbReference type="Proteomes" id="UP000676996">
    <property type="component" value="Unassembled WGS sequence"/>
</dbReference>
<dbReference type="Gene3D" id="1.10.10.10">
    <property type="entry name" value="Winged helix-like DNA-binding domain superfamily/Winged helix DNA-binding domain"/>
    <property type="match status" value="1"/>
</dbReference>
<dbReference type="InterPro" id="IPR036388">
    <property type="entry name" value="WH-like_DNA-bd_sf"/>
</dbReference>
<dbReference type="InterPro" id="IPR036390">
    <property type="entry name" value="WH_DNA-bd_sf"/>
</dbReference>
<keyword evidence="2" id="KW-1185">Reference proteome</keyword>
<sequence>MLKDEISPAVRARLMNLVTQVTDREACSSEEAVDRIEAALDMSGESAPVLRSLGDFAQVIRTIRLRRNETLGVDLMRDPAWDMLLDLFSWTIAGHEVTTKTLCAGSGVPPTTALRHLQRLEEKGVIERHPNAFDQRCMNVTLAPPYVERLASLIRKYRDACVEQ</sequence>
<dbReference type="Pfam" id="PF13412">
    <property type="entry name" value="HTH_24"/>
    <property type="match status" value="1"/>
</dbReference>
<gene>
    <name evidence="1" type="ORF">J7S20_14135</name>
</gene>
<evidence type="ECO:0000313" key="1">
    <source>
        <dbReference type="EMBL" id="MBR0553645.1"/>
    </source>
</evidence>
<dbReference type="AlphaFoldDB" id="A0A8T4IKK7"/>
<evidence type="ECO:0000313" key="2">
    <source>
        <dbReference type="Proteomes" id="UP000676996"/>
    </source>
</evidence>
<dbReference type="EMBL" id="JAGRQC010000004">
    <property type="protein sequence ID" value="MBR0553645.1"/>
    <property type="molecule type" value="Genomic_DNA"/>
</dbReference>
<organism evidence="1 2">
    <name type="scientific">Stakelama marina</name>
    <dbReference type="NCBI Taxonomy" id="2826939"/>
    <lineage>
        <taxon>Bacteria</taxon>
        <taxon>Pseudomonadati</taxon>
        <taxon>Pseudomonadota</taxon>
        <taxon>Alphaproteobacteria</taxon>
        <taxon>Sphingomonadales</taxon>
        <taxon>Sphingomonadaceae</taxon>
        <taxon>Stakelama</taxon>
    </lineage>
</organism>
<name>A0A8T4IKK7_9SPHN</name>